<accession>A0ABP1A3V9</accession>
<dbReference type="InterPro" id="IPR029058">
    <property type="entry name" value="AB_hydrolase_fold"/>
</dbReference>
<keyword evidence="1" id="KW-1133">Transmembrane helix</keyword>
<protein>
    <recommendedName>
        <fullName evidence="2">Fungal lipase-type domain-containing protein</fullName>
    </recommendedName>
</protein>
<proteinExistence type="predicted"/>
<dbReference type="EMBL" id="CAXHBF010000587">
    <property type="protein sequence ID" value="CAK9856866.1"/>
    <property type="molecule type" value="Genomic_DNA"/>
</dbReference>
<dbReference type="PANTHER" id="PTHR45856">
    <property type="entry name" value="ALPHA/BETA-HYDROLASES SUPERFAMILY PROTEIN"/>
    <property type="match status" value="1"/>
</dbReference>
<keyword evidence="1" id="KW-0812">Transmembrane</keyword>
<dbReference type="Gene3D" id="3.40.50.1820">
    <property type="entry name" value="alpha/beta hydrolase"/>
    <property type="match status" value="1"/>
</dbReference>
<dbReference type="Proteomes" id="UP001497522">
    <property type="component" value="Unassembled WGS sequence"/>
</dbReference>
<keyword evidence="1" id="KW-0472">Membrane</keyword>
<dbReference type="InterPro" id="IPR051218">
    <property type="entry name" value="Sec_MonoDiacylglyc_Lipase"/>
</dbReference>
<feature type="domain" description="Fungal lipase-type" evidence="2">
    <location>
        <begin position="80"/>
        <end position="163"/>
    </location>
</feature>
<dbReference type="InterPro" id="IPR002921">
    <property type="entry name" value="Fungal_lipase-type"/>
</dbReference>
<dbReference type="Pfam" id="PF01764">
    <property type="entry name" value="Lipase_3"/>
    <property type="match status" value="1"/>
</dbReference>
<reference evidence="3" key="1">
    <citation type="submission" date="2024-03" db="EMBL/GenBank/DDBJ databases">
        <authorList>
            <consortium name="ELIXIR-Norway"/>
            <consortium name="Elixir Norway"/>
        </authorList>
    </citation>
    <scope>NUCLEOTIDE SEQUENCE</scope>
</reference>
<organism evidence="3 4">
    <name type="scientific">Sphagnum jensenii</name>
    <dbReference type="NCBI Taxonomy" id="128206"/>
    <lineage>
        <taxon>Eukaryota</taxon>
        <taxon>Viridiplantae</taxon>
        <taxon>Streptophyta</taxon>
        <taxon>Embryophyta</taxon>
        <taxon>Bryophyta</taxon>
        <taxon>Sphagnophytina</taxon>
        <taxon>Sphagnopsida</taxon>
        <taxon>Sphagnales</taxon>
        <taxon>Sphagnaceae</taxon>
        <taxon>Sphagnum</taxon>
    </lineage>
</organism>
<dbReference type="SUPFAM" id="SSF53474">
    <property type="entry name" value="alpha/beta-Hydrolases"/>
    <property type="match status" value="1"/>
</dbReference>
<sequence length="475" mass="52481">MSSTSIRLGSNDDRTLRRDDLSRAFFCSVAVYESSTEEAEILFRKTQSEHPAVRFAKVHMSLNLPGEQKFLVAYADDAIFIAFRGTTTLEDIAANLKVANHSGFGGAFHSGFFKRTDVFFQPNCDPMPGLFSLQKRIIFCGHSLGGAVAHMVLLRLLVENNLNTNDEEFALGGIVTFVGRCIDGYTHGGFLQGVSAALMATFDIGRSKFALTLSNTTFVQRLLELLAQQAAHMPRTSNYNQPDFYPIGYYIFIEKQSTAGYGRDHIRFNVHRIDDQSVDMMRKLQDVRFGYEDFEYHKLQSYKMVLIKSDLMDSAQVDSIQRHNFQINNVVSTPTPIVSAPSLQSEKLYPILMEGTPSEKGNDMTKAVADFLSSGLEVSYKRTVAGWAIVINMSIAPAVLAICVSVPIAAAVSAGLGGIASYSAKELSKFRVDDYKKILAIGCEEASKWITSELTSPVDANSENDVLEKELGNRG</sequence>
<keyword evidence="4" id="KW-1185">Reference proteome</keyword>
<evidence type="ECO:0000313" key="3">
    <source>
        <dbReference type="EMBL" id="CAK9856866.1"/>
    </source>
</evidence>
<dbReference type="PANTHER" id="PTHR45856:SF11">
    <property type="entry name" value="FUNGAL LIPASE-LIKE DOMAIN-CONTAINING PROTEIN"/>
    <property type="match status" value="1"/>
</dbReference>
<feature type="transmembrane region" description="Helical" evidence="1">
    <location>
        <begin position="398"/>
        <end position="422"/>
    </location>
</feature>
<comment type="caution">
    <text evidence="3">The sequence shown here is derived from an EMBL/GenBank/DDBJ whole genome shotgun (WGS) entry which is preliminary data.</text>
</comment>
<name>A0ABP1A3V9_9BRYO</name>
<evidence type="ECO:0000313" key="4">
    <source>
        <dbReference type="Proteomes" id="UP001497522"/>
    </source>
</evidence>
<evidence type="ECO:0000259" key="2">
    <source>
        <dbReference type="Pfam" id="PF01764"/>
    </source>
</evidence>
<gene>
    <name evidence="3" type="ORF">CSSPJE1EN2_LOCUS26798</name>
</gene>
<evidence type="ECO:0000256" key="1">
    <source>
        <dbReference type="SAM" id="Phobius"/>
    </source>
</evidence>